<dbReference type="WBParaSite" id="BXY_1010800.1">
    <property type="protein sequence ID" value="BXY_1010800.1"/>
    <property type="gene ID" value="BXY_1010800"/>
</dbReference>
<evidence type="ECO:0000313" key="2">
    <source>
        <dbReference type="Proteomes" id="UP000095284"/>
    </source>
</evidence>
<dbReference type="OrthoDB" id="9974378at2759"/>
<dbReference type="Pfam" id="PF13896">
    <property type="entry name" value="Glyco_transf_49"/>
    <property type="match status" value="1"/>
</dbReference>
<dbReference type="PANTHER" id="PTHR47411">
    <property type="entry name" value="B3GNT1, BETA-1,3-N-ACETYLGUCOSAMINYLTRANSFERASE 1, HOMOLOG"/>
    <property type="match status" value="1"/>
</dbReference>
<evidence type="ECO:0000313" key="1">
    <source>
        <dbReference type="EMBL" id="CAD5233205.1"/>
    </source>
</evidence>
<dbReference type="Proteomes" id="UP000659654">
    <property type="component" value="Unassembled WGS sequence"/>
</dbReference>
<sequence length="387" mass="44444">MFVLNGNSEAALLDDMKLNSVPYKENYCVIYNYISPNMTYNGSVTFVTHSDVHYLGNLETLTRYWDGPISIGIIVDPPQQNAWRSKGFASKKFVMALSRLDLLSASVLVGKVTAHLVYPKSETSPCGRILVDESVFSKDINYIGRYFPGNHKRHRYPINVLRNVARIGLTSPIFMSSELEEIPSAHFAERVKDLALNEFSRNSKTALIYRKFQIAKGQVVPQIKSDLIHMFNVERAAEFKNYTTTKAHRIPMVQEWMTVPENFNKSSVFMNLTYMDPTWEPRFVGYNRTVPLYDDSFILGLRDQTELVYEMCLNGFEFKVLNDLFTSTVGIQQQMSSEELNILKNGAGSEHGMLVEEYTKRLSKQFPDLNERCGIFKADDQFYYHVN</sequence>
<dbReference type="SMR" id="A0A1I7SAR1"/>
<dbReference type="EMBL" id="CAJFDI010000005">
    <property type="protein sequence ID" value="CAD5233205.1"/>
    <property type="molecule type" value="Genomic_DNA"/>
</dbReference>
<dbReference type="Proteomes" id="UP000582659">
    <property type="component" value="Unassembled WGS sequence"/>
</dbReference>
<reference evidence="1" key="2">
    <citation type="submission" date="2020-09" db="EMBL/GenBank/DDBJ databases">
        <authorList>
            <person name="Kikuchi T."/>
        </authorList>
    </citation>
    <scope>NUCLEOTIDE SEQUENCE</scope>
    <source>
        <strain evidence="1">Ka4C1</strain>
    </source>
</reference>
<dbReference type="eggNOG" id="KOG3765">
    <property type="taxonomic scope" value="Eukaryota"/>
</dbReference>
<gene>
    <name evidence="1" type="ORF">BXYJ_LOCUS13296</name>
</gene>
<reference evidence="4" key="1">
    <citation type="submission" date="2016-11" db="UniProtKB">
        <authorList>
            <consortium name="WormBaseParasite"/>
        </authorList>
    </citation>
    <scope>IDENTIFICATION</scope>
</reference>
<dbReference type="EMBL" id="CAJFCV020000005">
    <property type="protein sequence ID" value="CAG9126869.1"/>
    <property type="molecule type" value="Genomic_DNA"/>
</dbReference>
<organism evidence="2 4">
    <name type="scientific">Bursaphelenchus xylophilus</name>
    <name type="common">Pinewood nematode worm</name>
    <name type="synonym">Aphelenchoides xylophilus</name>
    <dbReference type="NCBI Taxonomy" id="6326"/>
    <lineage>
        <taxon>Eukaryota</taxon>
        <taxon>Metazoa</taxon>
        <taxon>Ecdysozoa</taxon>
        <taxon>Nematoda</taxon>
        <taxon>Chromadorea</taxon>
        <taxon>Rhabditida</taxon>
        <taxon>Tylenchina</taxon>
        <taxon>Tylenchomorpha</taxon>
        <taxon>Aphelenchoidea</taxon>
        <taxon>Aphelenchoididae</taxon>
        <taxon>Bursaphelenchus</taxon>
    </lineage>
</organism>
<protein>
    <submittedName>
        <fullName evidence="1">(pine wood nematode) hypothetical protein</fullName>
    </submittedName>
</protein>
<proteinExistence type="predicted"/>
<dbReference type="AlphaFoldDB" id="A0A1I7SAR1"/>
<evidence type="ECO:0000313" key="4">
    <source>
        <dbReference type="WBParaSite" id="BXY_1010800.1"/>
    </source>
</evidence>
<name>A0A1I7SAR1_BURXY</name>
<evidence type="ECO:0000313" key="3">
    <source>
        <dbReference type="Proteomes" id="UP000659654"/>
    </source>
</evidence>
<keyword evidence="3" id="KW-1185">Reference proteome</keyword>
<dbReference type="Proteomes" id="UP000095284">
    <property type="component" value="Unplaced"/>
</dbReference>
<accession>A0A1I7SAR1</accession>
<dbReference type="PANTHER" id="PTHR47411:SF3">
    <property type="entry name" value="I-BETA-1,3-N-ACETYLGLUCOSAMINYLTRANSFERASE"/>
    <property type="match status" value="1"/>
</dbReference>